<reference evidence="1" key="1">
    <citation type="journal article" date="2020" name="Fungal Divers.">
        <title>Resolving the Mortierellaceae phylogeny through synthesis of multi-gene phylogenetics and phylogenomics.</title>
        <authorList>
            <person name="Vandepol N."/>
            <person name="Liber J."/>
            <person name="Desiro A."/>
            <person name="Na H."/>
            <person name="Kennedy M."/>
            <person name="Barry K."/>
            <person name="Grigoriev I.V."/>
            <person name="Miller A.N."/>
            <person name="O'Donnell K."/>
            <person name="Stajich J.E."/>
            <person name="Bonito G."/>
        </authorList>
    </citation>
    <scope>NUCLEOTIDE SEQUENCE</scope>
    <source>
        <strain evidence="1">CK1249</strain>
    </source>
</reference>
<keyword evidence="2" id="KW-1185">Reference proteome</keyword>
<evidence type="ECO:0000313" key="2">
    <source>
        <dbReference type="Proteomes" id="UP000738359"/>
    </source>
</evidence>
<sequence>MNTTASMPSLSAQEYGIKLDQLDPSVAAAVAASWSTRQFSGVELPNGLEQPSPEQLIQQQMLSQSRSLLMQNMAARDIETTNSNGILRTFTGKHIKGKSVK</sequence>
<proteinExistence type="predicted"/>
<evidence type="ECO:0000313" key="1">
    <source>
        <dbReference type="EMBL" id="KAF9963685.1"/>
    </source>
</evidence>
<accession>A0A9P6J8N5</accession>
<dbReference type="Proteomes" id="UP000738359">
    <property type="component" value="Unassembled WGS sequence"/>
</dbReference>
<dbReference type="EMBL" id="JAAAHY010000445">
    <property type="protein sequence ID" value="KAF9963685.1"/>
    <property type="molecule type" value="Genomic_DNA"/>
</dbReference>
<gene>
    <name evidence="1" type="ORF">BGZ70_007247</name>
</gene>
<dbReference type="AlphaFoldDB" id="A0A9P6J8N5"/>
<name>A0A9P6J8N5_MORAP</name>
<comment type="caution">
    <text evidence="1">The sequence shown here is derived from an EMBL/GenBank/DDBJ whole genome shotgun (WGS) entry which is preliminary data.</text>
</comment>
<organism evidence="1 2">
    <name type="scientific">Mortierella alpina</name>
    <name type="common">Oleaginous fungus</name>
    <name type="synonym">Mortierella renispora</name>
    <dbReference type="NCBI Taxonomy" id="64518"/>
    <lineage>
        <taxon>Eukaryota</taxon>
        <taxon>Fungi</taxon>
        <taxon>Fungi incertae sedis</taxon>
        <taxon>Mucoromycota</taxon>
        <taxon>Mortierellomycotina</taxon>
        <taxon>Mortierellomycetes</taxon>
        <taxon>Mortierellales</taxon>
        <taxon>Mortierellaceae</taxon>
        <taxon>Mortierella</taxon>
    </lineage>
</organism>
<protein>
    <submittedName>
        <fullName evidence="1">Uncharacterized protein</fullName>
    </submittedName>
</protein>